<evidence type="ECO:0000313" key="2">
    <source>
        <dbReference type="EMBL" id="JAH89904.1"/>
    </source>
</evidence>
<feature type="compositionally biased region" description="Polar residues" evidence="1">
    <location>
        <begin position="7"/>
        <end position="24"/>
    </location>
</feature>
<reference evidence="2" key="1">
    <citation type="submission" date="2014-11" db="EMBL/GenBank/DDBJ databases">
        <authorList>
            <person name="Amaro Gonzalez C."/>
        </authorList>
    </citation>
    <scope>NUCLEOTIDE SEQUENCE</scope>
</reference>
<reference evidence="2" key="2">
    <citation type="journal article" date="2015" name="Fish Shellfish Immunol.">
        <title>Early steps in the European eel (Anguilla anguilla)-Vibrio vulnificus interaction in the gills: Role of the RtxA13 toxin.</title>
        <authorList>
            <person name="Callol A."/>
            <person name="Pajuelo D."/>
            <person name="Ebbesson L."/>
            <person name="Teles M."/>
            <person name="MacKenzie S."/>
            <person name="Amaro C."/>
        </authorList>
    </citation>
    <scope>NUCLEOTIDE SEQUENCE</scope>
</reference>
<dbReference type="EMBL" id="GBXM01018673">
    <property type="protein sequence ID" value="JAH89904.1"/>
    <property type="molecule type" value="Transcribed_RNA"/>
</dbReference>
<name>A0A0E9WHN7_ANGAN</name>
<organism evidence="2">
    <name type="scientific">Anguilla anguilla</name>
    <name type="common">European freshwater eel</name>
    <name type="synonym">Muraena anguilla</name>
    <dbReference type="NCBI Taxonomy" id="7936"/>
    <lineage>
        <taxon>Eukaryota</taxon>
        <taxon>Metazoa</taxon>
        <taxon>Chordata</taxon>
        <taxon>Craniata</taxon>
        <taxon>Vertebrata</taxon>
        <taxon>Euteleostomi</taxon>
        <taxon>Actinopterygii</taxon>
        <taxon>Neopterygii</taxon>
        <taxon>Teleostei</taxon>
        <taxon>Anguilliformes</taxon>
        <taxon>Anguillidae</taxon>
        <taxon>Anguilla</taxon>
    </lineage>
</organism>
<feature type="region of interest" description="Disordered" evidence="1">
    <location>
        <begin position="1"/>
        <end position="24"/>
    </location>
</feature>
<evidence type="ECO:0000256" key="1">
    <source>
        <dbReference type="SAM" id="MobiDB-lite"/>
    </source>
</evidence>
<protein>
    <submittedName>
        <fullName evidence="2">Uncharacterized protein</fullName>
    </submittedName>
</protein>
<sequence>MSEVNVLPSSSPSRGSTAQGTRKTISLPDECRECTPMLKKQAPLEIVKHTQVRRLT</sequence>
<accession>A0A0E9WHN7</accession>
<proteinExistence type="predicted"/>
<dbReference type="AlphaFoldDB" id="A0A0E9WHN7"/>